<sequence length="716" mass="81521">MPDSKIRIEQRELSSKGFNYTPNGLIFTNDIKSVYSVFLICMDLKDNTSESKNFFGSFSKIYPFSFSLDDAIQKMKDFKLSSRTNSTHVTISYQMNEKLARHLLDIFMSAKLLHCPADRTRSAPKEKVLLQPTPKGTAILQKFSRDVGLKALPPILSSDINSMELFTFERSSVSDSIIHSDYLIHILFIKLMGLQPNVWSPSNPNDVLPSLSELLECASDTFTFESVNTSAFIDTNGDSNETSSDIPNASWSDQIPEDKLMSTNRISPLAHKFFTNPDSDSHIQYYVSNSGIRLFKSKKFGDNNIVIDYTFTTKAIWQWLIDCTDIAYPQEAIAVAALFLKVGLIVPILLPPSETSRRKFSISRSSYFTLSKLGSDIVQWDHTNKEVTNSPYRNLKIETPKEVFIDTGFMTSGNVVIPDEKKVLSSNIIDIPSNESFGKFPKLHMILKDPGMRYLFRLHLEKEFCVENLDSYIDIKKFLKKMSVLRKIMETKNNNDSKGKIQYQSTKSDIMSTINSALIKQANECLEMAYHIYSSYIMVGAPYQLNIDHILREEISSVMLHPKSPISETFESPISCHANIIVDKKKPKLNIKLEAMSPSKEIFVPRSTYMLSKDSGISRNSIRPTPLNIGTELQSIDTVTTDKPDDEDKKYVLKYTNKIPVKANLQNTIKILKKLYPLLEDVSMRMYRLMNIDSLQKFQNSDLYREIITLIGNHSN</sequence>
<dbReference type="SUPFAM" id="SSF46785">
    <property type="entry name" value="Winged helix' DNA-binding domain"/>
    <property type="match status" value="1"/>
</dbReference>
<protein>
    <submittedName>
        <fullName evidence="3">Similar to Saccharomyces cerevisiae YLR452C SST2 GTPase-activating protein for Gpa1p, regulates desensitization to alpha factor pheromone</fullName>
    </submittedName>
</protein>
<dbReference type="PANTHER" id="PTHR10845">
    <property type="entry name" value="REGULATOR OF G PROTEIN SIGNALING"/>
    <property type="match status" value="1"/>
</dbReference>
<dbReference type="Pfam" id="PF00615">
    <property type="entry name" value="RGS"/>
    <property type="match status" value="1"/>
</dbReference>
<gene>
    <name evidence="3" type="ORF">KASA_0L00187G</name>
</gene>
<dbReference type="PROSITE" id="PS50186">
    <property type="entry name" value="DEP"/>
    <property type="match status" value="1"/>
</dbReference>
<evidence type="ECO:0000259" key="1">
    <source>
        <dbReference type="PROSITE" id="PS50132"/>
    </source>
</evidence>
<dbReference type="OrthoDB" id="196547at2759"/>
<dbReference type="Pfam" id="PF25889">
    <property type="entry name" value="WHD_Fungal_DR"/>
    <property type="match status" value="1"/>
</dbReference>
<dbReference type="Proteomes" id="UP000196158">
    <property type="component" value="Unassembled WGS sequence"/>
</dbReference>
<dbReference type="STRING" id="1789683.A0A1X7R6E7"/>
<proteinExistence type="predicted"/>
<dbReference type="SUPFAM" id="SSF48097">
    <property type="entry name" value="Regulator of G-protein signaling, RGS"/>
    <property type="match status" value="1"/>
</dbReference>
<dbReference type="InterPro" id="IPR058855">
    <property type="entry name" value="RGS1/SST2-like_Fungal-DR"/>
</dbReference>
<dbReference type="InterPro" id="IPR000591">
    <property type="entry name" value="DEP_dom"/>
</dbReference>
<keyword evidence="4" id="KW-1185">Reference proteome</keyword>
<dbReference type="PROSITE" id="PS50132">
    <property type="entry name" value="RGS"/>
    <property type="match status" value="1"/>
</dbReference>
<dbReference type="PANTHER" id="PTHR10845:SF192">
    <property type="entry name" value="DOUBLE HIT, ISOFORM B"/>
    <property type="match status" value="1"/>
</dbReference>
<dbReference type="GO" id="GO:0030695">
    <property type="term" value="F:GTPase regulator activity"/>
    <property type="evidence" value="ECO:0007669"/>
    <property type="project" value="UniProtKB-ARBA"/>
</dbReference>
<evidence type="ECO:0000313" key="4">
    <source>
        <dbReference type="Proteomes" id="UP000196158"/>
    </source>
</evidence>
<name>A0A1X7R6E7_9SACH</name>
<dbReference type="EMBL" id="FXLY01000007">
    <property type="protein sequence ID" value="SMN21010.1"/>
    <property type="molecule type" value="Genomic_DNA"/>
</dbReference>
<organism evidence="3 4">
    <name type="scientific">Maudiozyma saulgeensis</name>
    <dbReference type="NCBI Taxonomy" id="1789683"/>
    <lineage>
        <taxon>Eukaryota</taxon>
        <taxon>Fungi</taxon>
        <taxon>Dikarya</taxon>
        <taxon>Ascomycota</taxon>
        <taxon>Saccharomycotina</taxon>
        <taxon>Saccharomycetes</taxon>
        <taxon>Saccharomycetales</taxon>
        <taxon>Saccharomycetaceae</taxon>
        <taxon>Maudiozyma</taxon>
    </lineage>
</organism>
<evidence type="ECO:0000313" key="3">
    <source>
        <dbReference type="EMBL" id="SMN21010.1"/>
    </source>
</evidence>
<feature type="domain" description="RGS" evidence="1">
    <location>
        <begin position="442"/>
        <end position="571"/>
    </location>
</feature>
<dbReference type="InterPro" id="IPR036390">
    <property type="entry name" value="WH_DNA-bd_sf"/>
</dbReference>
<accession>A0A1X7R6E7</accession>
<dbReference type="InterPro" id="IPR036305">
    <property type="entry name" value="RGS_sf"/>
</dbReference>
<dbReference type="AlphaFoldDB" id="A0A1X7R6E7"/>
<feature type="domain" description="DEP" evidence="2">
    <location>
        <begin position="288"/>
        <end position="372"/>
    </location>
</feature>
<dbReference type="GO" id="GO:0035556">
    <property type="term" value="P:intracellular signal transduction"/>
    <property type="evidence" value="ECO:0007669"/>
    <property type="project" value="InterPro"/>
</dbReference>
<reference evidence="3 4" key="1">
    <citation type="submission" date="2017-04" db="EMBL/GenBank/DDBJ databases">
        <authorList>
            <person name="Afonso C.L."/>
            <person name="Miller P.J."/>
            <person name="Scott M.A."/>
            <person name="Spackman E."/>
            <person name="Goraichik I."/>
            <person name="Dimitrov K.M."/>
            <person name="Suarez D.L."/>
            <person name="Swayne D.E."/>
        </authorList>
    </citation>
    <scope>NUCLEOTIDE SEQUENCE [LARGE SCALE GENOMIC DNA]</scope>
</reference>
<dbReference type="CDD" id="cd04450">
    <property type="entry name" value="DEP_RGS7-like"/>
    <property type="match status" value="1"/>
</dbReference>
<dbReference type="InterPro" id="IPR016137">
    <property type="entry name" value="RGS"/>
</dbReference>
<dbReference type="InterPro" id="IPR044926">
    <property type="entry name" value="RGS_subdomain_2"/>
</dbReference>
<dbReference type="Gene3D" id="1.10.167.10">
    <property type="entry name" value="Regulator of G-protein Signalling 4, domain 2"/>
    <property type="match status" value="1"/>
</dbReference>
<dbReference type="SMART" id="SM00049">
    <property type="entry name" value="DEP"/>
    <property type="match status" value="1"/>
</dbReference>
<dbReference type="SMART" id="SM00315">
    <property type="entry name" value="RGS"/>
    <property type="match status" value="1"/>
</dbReference>
<evidence type="ECO:0000259" key="2">
    <source>
        <dbReference type="PROSITE" id="PS50186"/>
    </source>
</evidence>